<dbReference type="GO" id="GO:0015031">
    <property type="term" value="P:protein transport"/>
    <property type="evidence" value="ECO:0007669"/>
    <property type="project" value="UniProtKB-KW"/>
</dbReference>
<sequence length="315" mass="36206">MVWSIRSEFEGYFKEGFKSFNTAFEEVYKIQTEWLVSNHELRERLLTSQRVILAYWAFIGRSSNHVGDKVVYTVDELENFVLDLFEGTSKSLQNFRKGGWWTHTYHADRMESADRTPRVLAWSTKLTCLPVDGGPTRVMLTGWNKLMGLHVFADMVDDDGAEKTEWTPHRMMTWQHADGLHAFADLVQGADFLSTWMMTERKGYWITRHLMTWLCAYDWTARCACDATCSGDGRNQLIRLHVFADLVQGLPGGWWTPTCSADWTEPVDCMPRVILTGRHLADCPHVAADREKPANMTGRGNRLMPEAASWRKRGS</sequence>
<protein>
    <recommendedName>
        <fullName evidence="3">Exocyst subunit Exo70 family protein</fullName>
    </recommendedName>
</protein>
<dbReference type="EMBL" id="JBAMMX010000007">
    <property type="protein sequence ID" value="KAK6936463.1"/>
    <property type="molecule type" value="Genomic_DNA"/>
</dbReference>
<dbReference type="SUPFAM" id="SSF74788">
    <property type="entry name" value="Cullin repeat-like"/>
    <property type="match status" value="1"/>
</dbReference>
<keyword evidence="7" id="KW-1185">Reference proteome</keyword>
<dbReference type="GO" id="GO:0006887">
    <property type="term" value="P:exocytosis"/>
    <property type="evidence" value="ECO:0007669"/>
    <property type="project" value="UniProtKB-KW"/>
</dbReference>
<evidence type="ECO:0000313" key="7">
    <source>
        <dbReference type="Proteomes" id="UP001370490"/>
    </source>
</evidence>
<dbReference type="InterPro" id="IPR004140">
    <property type="entry name" value="Exo70"/>
</dbReference>
<keyword evidence="2 3" id="KW-0813">Transport</keyword>
<evidence type="ECO:0000256" key="2">
    <source>
        <dbReference type="ARBA" id="ARBA00022448"/>
    </source>
</evidence>
<dbReference type="PANTHER" id="PTHR12542:SF96">
    <property type="entry name" value="EXOCYST COMPLEX COMPONENT EXO70B1"/>
    <property type="match status" value="1"/>
</dbReference>
<comment type="caution">
    <text evidence="6">The sequence shown here is derived from an EMBL/GenBank/DDBJ whole genome shotgun (WGS) entry which is preliminary data.</text>
</comment>
<evidence type="ECO:0000259" key="5">
    <source>
        <dbReference type="Pfam" id="PF03081"/>
    </source>
</evidence>
<organism evidence="6 7">
    <name type="scientific">Dillenia turbinata</name>
    <dbReference type="NCBI Taxonomy" id="194707"/>
    <lineage>
        <taxon>Eukaryota</taxon>
        <taxon>Viridiplantae</taxon>
        <taxon>Streptophyta</taxon>
        <taxon>Embryophyta</taxon>
        <taxon>Tracheophyta</taxon>
        <taxon>Spermatophyta</taxon>
        <taxon>Magnoliopsida</taxon>
        <taxon>eudicotyledons</taxon>
        <taxon>Gunneridae</taxon>
        <taxon>Pentapetalae</taxon>
        <taxon>Dilleniales</taxon>
        <taxon>Dilleniaceae</taxon>
        <taxon>Dillenia</taxon>
    </lineage>
</organism>
<gene>
    <name evidence="6" type="ORF">RJ641_033493</name>
</gene>
<comment type="function">
    <text evidence="3">Component of the exocyst complex.</text>
</comment>
<feature type="domain" description="Exocyst complex subunit Exo70 C-terminal" evidence="5">
    <location>
        <begin position="14"/>
        <end position="82"/>
    </location>
</feature>
<proteinExistence type="inferred from homology"/>
<evidence type="ECO:0000313" key="6">
    <source>
        <dbReference type="EMBL" id="KAK6936463.1"/>
    </source>
</evidence>
<comment type="similarity">
    <text evidence="1 3">Belongs to the EXO70 family.</text>
</comment>
<dbReference type="PANTHER" id="PTHR12542">
    <property type="entry name" value="EXOCYST COMPLEX PROTEIN EXO70"/>
    <property type="match status" value="1"/>
</dbReference>
<feature type="region of interest" description="Disordered" evidence="4">
    <location>
        <begin position="294"/>
        <end position="315"/>
    </location>
</feature>
<keyword evidence="3" id="KW-0268">Exocytosis</keyword>
<dbReference type="GO" id="GO:0005546">
    <property type="term" value="F:phosphatidylinositol-4,5-bisphosphate binding"/>
    <property type="evidence" value="ECO:0007669"/>
    <property type="project" value="InterPro"/>
</dbReference>
<evidence type="ECO:0000256" key="3">
    <source>
        <dbReference type="RuleBase" id="RU365026"/>
    </source>
</evidence>
<accession>A0AAN8VYC1</accession>
<reference evidence="6 7" key="1">
    <citation type="submission" date="2023-12" db="EMBL/GenBank/DDBJ databases">
        <title>A high-quality genome assembly for Dillenia turbinata (Dilleniales).</title>
        <authorList>
            <person name="Chanderbali A."/>
        </authorList>
    </citation>
    <scope>NUCLEOTIDE SEQUENCE [LARGE SCALE GENOMIC DNA]</scope>
    <source>
        <strain evidence="6">LSX21</strain>
        <tissue evidence="6">Leaf</tissue>
    </source>
</reference>
<dbReference type="AlphaFoldDB" id="A0AAN8VYC1"/>
<evidence type="ECO:0000256" key="1">
    <source>
        <dbReference type="ARBA" id="ARBA00006756"/>
    </source>
</evidence>
<dbReference type="InterPro" id="IPR046364">
    <property type="entry name" value="Exo70_C"/>
</dbReference>
<name>A0AAN8VYC1_9MAGN</name>
<dbReference type="Gene3D" id="1.20.1280.170">
    <property type="entry name" value="Exocyst complex component Exo70"/>
    <property type="match status" value="1"/>
</dbReference>
<evidence type="ECO:0000256" key="4">
    <source>
        <dbReference type="SAM" id="MobiDB-lite"/>
    </source>
</evidence>
<dbReference type="InterPro" id="IPR016159">
    <property type="entry name" value="Cullin_repeat-like_dom_sf"/>
</dbReference>
<dbReference type="Pfam" id="PF03081">
    <property type="entry name" value="Exo70_C"/>
    <property type="match status" value="1"/>
</dbReference>
<dbReference type="Proteomes" id="UP001370490">
    <property type="component" value="Unassembled WGS sequence"/>
</dbReference>
<keyword evidence="3" id="KW-0653">Protein transport</keyword>
<dbReference type="GO" id="GO:0000145">
    <property type="term" value="C:exocyst"/>
    <property type="evidence" value="ECO:0007669"/>
    <property type="project" value="InterPro"/>
</dbReference>